<comment type="caution">
    <text evidence="1">The sequence shown here is derived from an EMBL/GenBank/DDBJ whole genome shotgun (WGS) entry which is preliminary data.</text>
</comment>
<sequence length="94" mass="10006">MIGRRRLADGILAAAIVPRLASAQTAWPAARPIEIVVPFSPGGGIDIMGRLVARHLPGARFVVTNRAGAGYRALVLKEAVAVRALYARHPWASQ</sequence>
<proteinExistence type="predicted"/>
<evidence type="ECO:0000313" key="2">
    <source>
        <dbReference type="Proteomes" id="UP001196870"/>
    </source>
</evidence>
<gene>
    <name evidence="1" type="ORF">GXW71_21740</name>
</gene>
<evidence type="ECO:0008006" key="3">
    <source>
        <dbReference type="Google" id="ProtNLM"/>
    </source>
</evidence>
<evidence type="ECO:0000313" key="1">
    <source>
        <dbReference type="EMBL" id="MBR0666998.1"/>
    </source>
</evidence>
<dbReference type="EMBL" id="JAAGBB010000028">
    <property type="protein sequence ID" value="MBR0666998.1"/>
    <property type="molecule type" value="Genomic_DNA"/>
</dbReference>
<dbReference type="InterPro" id="IPR042100">
    <property type="entry name" value="Bug_dom1"/>
</dbReference>
<dbReference type="RefSeq" id="WP_211854776.1">
    <property type="nucleotide sequence ID" value="NZ_JAAGBB010000028.1"/>
</dbReference>
<protein>
    <recommendedName>
        <fullName evidence="3">Tripartite tricarboxylate transporter substrate binding protein</fullName>
    </recommendedName>
</protein>
<dbReference type="Proteomes" id="UP001196870">
    <property type="component" value="Unassembled WGS sequence"/>
</dbReference>
<dbReference type="Gene3D" id="3.40.190.150">
    <property type="entry name" value="Bordetella uptake gene, domain 1"/>
    <property type="match status" value="1"/>
</dbReference>
<keyword evidence="2" id="KW-1185">Reference proteome</keyword>
<organism evidence="1 2">
    <name type="scientific">Plastoroseomonas hellenica</name>
    <dbReference type="NCBI Taxonomy" id="2687306"/>
    <lineage>
        <taxon>Bacteria</taxon>
        <taxon>Pseudomonadati</taxon>
        <taxon>Pseudomonadota</taxon>
        <taxon>Alphaproteobacteria</taxon>
        <taxon>Acetobacterales</taxon>
        <taxon>Acetobacteraceae</taxon>
        <taxon>Plastoroseomonas</taxon>
    </lineage>
</organism>
<name>A0ABS5F3F6_9PROT</name>
<reference evidence="2" key="1">
    <citation type="journal article" date="2021" name="Syst. Appl. Microbiol.">
        <title>Roseomonas hellenica sp. nov., isolated from roots of wild-growing Alkanna tinctoria.</title>
        <authorList>
            <person name="Rat A."/>
            <person name="Naranjo H.D."/>
            <person name="Lebbe L."/>
            <person name="Cnockaert M."/>
            <person name="Krigas N."/>
            <person name="Grigoriadou K."/>
            <person name="Maloupa E."/>
            <person name="Willems A."/>
        </authorList>
    </citation>
    <scope>NUCLEOTIDE SEQUENCE [LARGE SCALE GENOMIC DNA]</scope>
    <source>
        <strain evidence="2">LMG 31523</strain>
    </source>
</reference>
<accession>A0ABS5F3F6</accession>